<keyword evidence="4" id="KW-0804">Transcription</keyword>
<keyword evidence="2" id="KW-0805">Transcription regulation</keyword>
<dbReference type="NCBIfam" id="TIGR02937">
    <property type="entry name" value="sigma70-ECF"/>
    <property type="match status" value="1"/>
</dbReference>
<proteinExistence type="inferred from homology"/>
<evidence type="ECO:0000256" key="2">
    <source>
        <dbReference type="ARBA" id="ARBA00023015"/>
    </source>
</evidence>
<dbReference type="AlphaFoldDB" id="A0A562L5T7"/>
<name>A0A562L5T7_9GAMM</name>
<dbReference type="InterPro" id="IPR013325">
    <property type="entry name" value="RNA_pol_sigma_r2"/>
</dbReference>
<gene>
    <name evidence="6" type="ORF">IP90_02100</name>
</gene>
<sequence>MSENLTRLLHDWRGGDAASRDRLLEQVYDTLRGMAAARLRRDRAGHTLQATAVVNEALLRLLGNEVDWQDRAHFFALAALKMRAVLVDHARARVADKRGGNVPMLTLSHAEREASAAVEYDVLALHQALERLAVHDERAARGLEMVYFGGMEHKEIACVLGISIPTVERDLRFARAWLNQQLA</sequence>
<reference evidence="6 7" key="1">
    <citation type="journal article" date="2015" name="Stand. Genomic Sci.">
        <title>Genomic Encyclopedia of Bacterial and Archaeal Type Strains, Phase III: the genomes of soil and plant-associated and newly described type strains.</title>
        <authorList>
            <person name="Whitman W.B."/>
            <person name="Woyke T."/>
            <person name="Klenk H.P."/>
            <person name="Zhou Y."/>
            <person name="Lilburn T.G."/>
            <person name="Beck B.J."/>
            <person name="De Vos P."/>
            <person name="Vandamme P."/>
            <person name="Eisen J.A."/>
            <person name="Garrity G."/>
            <person name="Hugenholtz P."/>
            <person name="Kyrpides N.C."/>
        </authorList>
    </citation>
    <scope>NUCLEOTIDE SEQUENCE [LARGE SCALE GENOMIC DNA]</scope>
    <source>
        <strain evidence="6 7">CGMCC 1.10821</strain>
    </source>
</reference>
<dbReference type="Proteomes" id="UP000315167">
    <property type="component" value="Unassembled WGS sequence"/>
</dbReference>
<dbReference type="InterPro" id="IPR036388">
    <property type="entry name" value="WH-like_DNA-bd_sf"/>
</dbReference>
<dbReference type="RefSeq" id="WP_144899571.1">
    <property type="nucleotide sequence ID" value="NZ_VLKN01000004.1"/>
</dbReference>
<evidence type="ECO:0000313" key="6">
    <source>
        <dbReference type="EMBL" id="TWI02998.1"/>
    </source>
</evidence>
<dbReference type="SUPFAM" id="SSF88659">
    <property type="entry name" value="Sigma3 and sigma4 domains of RNA polymerase sigma factors"/>
    <property type="match status" value="1"/>
</dbReference>
<dbReference type="PANTHER" id="PTHR43133:SF39">
    <property type="entry name" value="SIMILAR TO RNA POLYMERASE SIGMA-E FACTOR"/>
    <property type="match status" value="1"/>
</dbReference>
<comment type="similarity">
    <text evidence="1">Belongs to the sigma-70 factor family. ECF subfamily.</text>
</comment>
<dbReference type="NCBIfam" id="TIGR02999">
    <property type="entry name" value="Sig-70_X6"/>
    <property type="match status" value="1"/>
</dbReference>
<organism evidence="6 7">
    <name type="scientific">Luteimonas cucumeris</name>
    <dbReference type="NCBI Taxonomy" id="985012"/>
    <lineage>
        <taxon>Bacteria</taxon>
        <taxon>Pseudomonadati</taxon>
        <taxon>Pseudomonadota</taxon>
        <taxon>Gammaproteobacteria</taxon>
        <taxon>Lysobacterales</taxon>
        <taxon>Lysobacteraceae</taxon>
        <taxon>Luteimonas</taxon>
    </lineage>
</organism>
<comment type="caution">
    <text evidence="6">The sequence shown here is derived from an EMBL/GenBank/DDBJ whole genome shotgun (WGS) entry which is preliminary data.</text>
</comment>
<dbReference type="InterPro" id="IPR011517">
    <property type="entry name" value="RNA_pol_sigma70_ECF-like"/>
</dbReference>
<dbReference type="OrthoDB" id="128473at2"/>
<evidence type="ECO:0000256" key="1">
    <source>
        <dbReference type="ARBA" id="ARBA00010641"/>
    </source>
</evidence>
<dbReference type="Gene3D" id="1.10.10.10">
    <property type="entry name" value="Winged helix-like DNA-binding domain superfamily/Winged helix DNA-binding domain"/>
    <property type="match status" value="1"/>
</dbReference>
<dbReference type="InterPro" id="IPR053812">
    <property type="entry name" value="HTH_Sigma70_ECF-like"/>
</dbReference>
<accession>A0A562L5T7</accession>
<protein>
    <submittedName>
        <fullName evidence="6">RNA polymerase, sigma subunit, ECF family</fullName>
    </submittedName>
</protein>
<dbReference type="InterPro" id="IPR039425">
    <property type="entry name" value="RNA_pol_sigma-70-like"/>
</dbReference>
<dbReference type="GO" id="GO:0016987">
    <property type="term" value="F:sigma factor activity"/>
    <property type="evidence" value="ECO:0007669"/>
    <property type="project" value="UniProtKB-KW"/>
</dbReference>
<evidence type="ECO:0000313" key="7">
    <source>
        <dbReference type="Proteomes" id="UP000315167"/>
    </source>
</evidence>
<keyword evidence="7" id="KW-1185">Reference proteome</keyword>
<dbReference type="InterPro" id="IPR013324">
    <property type="entry name" value="RNA_pol_sigma_r3/r4-like"/>
</dbReference>
<evidence type="ECO:0000256" key="3">
    <source>
        <dbReference type="ARBA" id="ARBA00023082"/>
    </source>
</evidence>
<dbReference type="PANTHER" id="PTHR43133">
    <property type="entry name" value="RNA POLYMERASE ECF-TYPE SIGMA FACTO"/>
    <property type="match status" value="1"/>
</dbReference>
<keyword evidence="3" id="KW-0731">Sigma factor</keyword>
<dbReference type="Pfam" id="PF07638">
    <property type="entry name" value="Sigma70_ECF"/>
    <property type="match status" value="1"/>
</dbReference>
<dbReference type="InterPro" id="IPR014284">
    <property type="entry name" value="RNA_pol_sigma-70_dom"/>
</dbReference>
<evidence type="ECO:0000259" key="5">
    <source>
        <dbReference type="Pfam" id="PF07638"/>
    </source>
</evidence>
<dbReference type="EMBL" id="VLKN01000004">
    <property type="protein sequence ID" value="TWI02998.1"/>
    <property type="molecule type" value="Genomic_DNA"/>
</dbReference>
<evidence type="ECO:0000256" key="4">
    <source>
        <dbReference type="ARBA" id="ARBA00023163"/>
    </source>
</evidence>
<feature type="domain" description="RNA polymerase sigma-70 ECF-like HTH" evidence="5">
    <location>
        <begin position="3"/>
        <end position="182"/>
    </location>
</feature>
<dbReference type="SUPFAM" id="SSF88946">
    <property type="entry name" value="Sigma2 domain of RNA polymerase sigma factors"/>
    <property type="match status" value="1"/>
</dbReference>
<dbReference type="GO" id="GO:0006352">
    <property type="term" value="P:DNA-templated transcription initiation"/>
    <property type="evidence" value="ECO:0007669"/>
    <property type="project" value="InterPro"/>
</dbReference>